<evidence type="ECO:0000256" key="3">
    <source>
        <dbReference type="SAM" id="SignalP"/>
    </source>
</evidence>
<proteinExistence type="predicted"/>
<feature type="compositionally biased region" description="Low complexity" evidence="1">
    <location>
        <begin position="371"/>
        <end position="409"/>
    </location>
</feature>
<feature type="compositionally biased region" description="Low complexity" evidence="1">
    <location>
        <begin position="323"/>
        <end position="336"/>
    </location>
</feature>
<dbReference type="Pfam" id="PF00089">
    <property type="entry name" value="Trypsin"/>
    <property type="match status" value="1"/>
</dbReference>
<dbReference type="PROSITE" id="PS50240">
    <property type="entry name" value="TRYPSIN_DOM"/>
    <property type="match status" value="1"/>
</dbReference>
<feature type="compositionally biased region" description="Polar residues" evidence="1">
    <location>
        <begin position="417"/>
        <end position="438"/>
    </location>
</feature>
<dbReference type="InterPro" id="IPR009003">
    <property type="entry name" value="Peptidase_S1_PA"/>
</dbReference>
<feature type="compositionally biased region" description="Polar residues" evidence="1">
    <location>
        <begin position="553"/>
        <end position="564"/>
    </location>
</feature>
<dbReference type="Gene3D" id="2.40.10.10">
    <property type="entry name" value="Trypsin-like serine proteases"/>
    <property type="match status" value="1"/>
</dbReference>
<evidence type="ECO:0000313" key="5">
    <source>
        <dbReference type="EMBL" id="KAJ1645334.1"/>
    </source>
</evidence>
<feature type="domain" description="Peptidase S1" evidence="4">
    <location>
        <begin position="19"/>
        <end position="264"/>
    </location>
</feature>
<evidence type="ECO:0000259" key="4">
    <source>
        <dbReference type="PROSITE" id="PS50240"/>
    </source>
</evidence>
<feature type="chain" id="PRO_5040898520" description="Peptidase S1 domain-containing protein" evidence="3">
    <location>
        <begin position="22"/>
        <end position="608"/>
    </location>
</feature>
<keyword evidence="2" id="KW-1133">Transmembrane helix</keyword>
<sequence length="608" mass="64899">MLGKLFSLLITAATLANQVFGQEPIRFSKRDIQLSSILDYRGAVLLVNKKQTSCEAALIDSGAAFVAASCLKYSGSTVDTTNNLYELMIKLGSGNDNSQKVSISNVYVHPKYDPNTYINNVAVVQFNVGSDVTWQEYIAVNPSEWNDEYFSRRSLIDSYSTTWNNVIAFSSMTTPSDCATASKVYSANTGDFLCNYAASLSIYNRDCKVPYGTVYAVVQPDDFGVAALYSHSAIYGDSMCSSQKKLHYYTVLRNYIPWASRQIGRSVGGFSRDSSFELATNYDYSMTAVSSAAVSGVKVFSGDRYSQDPANPSLADPSPPPETSASASAKNSQSSNETNPPATSSAANSKESPKPSNSNEGEGAQASAHVGNSSQQSNNGASTGASNNSNSGKSDSNSSASATDSQSGNTDIEPSESETAGLSATDKANNSGENNASNKEGDKGGASKTIIIVAIVVVLLLAAGGGIWYLWKRKRNRNRSIAEKNGWETRNSVRSAASSMQLGSQYLGHSGRDSPGLARRGSNTRSDIIRAYSGDNDRDSGRYSGGFRDSSYPAFNTQGTTNMHIGSMGGYSGQTRNGGYHNGGPSNYYQQGNGRSQYKTDSMDSNNF</sequence>
<feature type="compositionally biased region" description="Low complexity" evidence="1">
    <location>
        <begin position="348"/>
        <end position="360"/>
    </location>
</feature>
<feature type="compositionally biased region" description="Polar residues" evidence="1">
    <location>
        <begin position="584"/>
        <end position="608"/>
    </location>
</feature>
<reference evidence="5" key="1">
    <citation type="submission" date="2022-07" db="EMBL/GenBank/DDBJ databases">
        <title>Phylogenomic reconstructions and comparative analyses of Kickxellomycotina fungi.</title>
        <authorList>
            <person name="Reynolds N.K."/>
            <person name="Stajich J.E."/>
            <person name="Barry K."/>
            <person name="Grigoriev I.V."/>
            <person name="Crous P."/>
            <person name="Smith M.E."/>
        </authorList>
    </citation>
    <scope>NUCLEOTIDE SEQUENCE</scope>
    <source>
        <strain evidence="5">NBRC 105413</strain>
    </source>
</reference>
<keyword evidence="2" id="KW-0472">Membrane</keyword>
<feature type="compositionally biased region" description="Polar residues" evidence="1">
    <location>
        <begin position="337"/>
        <end position="347"/>
    </location>
</feature>
<keyword evidence="3" id="KW-0732">Signal</keyword>
<evidence type="ECO:0000313" key="6">
    <source>
        <dbReference type="Proteomes" id="UP001145021"/>
    </source>
</evidence>
<dbReference type="EMBL" id="JANBOH010000111">
    <property type="protein sequence ID" value="KAJ1645334.1"/>
    <property type="molecule type" value="Genomic_DNA"/>
</dbReference>
<dbReference type="Proteomes" id="UP001145021">
    <property type="component" value="Unassembled WGS sequence"/>
</dbReference>
<feature type="transmembrane region" description="Helical" evidence="2">
    <location>
        <begin position="450"/>
        <end position="471"/>
    </location>
</feature>
<protein>
    <recommendedName>
        <fullName evidence="4">Peptidase S1 domain-containing protein</fullName>
    </recommendedName>
</protein>
<feature type="region of interest" description="Disordered" evidence="1">
    <location>
        <begin position="505"/>
        <end position="608"/>
    </location>
</feature>
<gene>
    <name evidence="5" type="ORF">LPJ64_003073</name>
</gene>
<keyword evidence="2" id="KW-0812">Transmembrane</keyword>
<comment type="caution">
    <text evidence="5">The sequence shown here is derived from an EMBL/GenBank/DDBJ whole genome shotgun (WGS) entry which is preliminary data.</text>
</comment>
<name>A0A9W7XKX9_9FUNG</name>
<dbReference type="GO" id="GO:0004252">
    <property type="term" value="F:serine-type endopeptidase activity"/>
    <property type="evidence" value="ECO:0007669"/>
    <property type="project" value="InterPro"/>
</dbReference>
<feature type="signal peptide" evidence="3">
    <location>
        <begin position="1"/>
        <end position="21"/>
    </location>
</feature>
<dbReference type="InterPro" id="IPR043504">
    <property type="entry name" value="Peptidase_S1_PA_chymotrypsin"/>
</dbReference>
<evidence type="ECO:0000256" key="1">
    <source>
        <dbReference type="SAM" id="MobiDB-lite"/>
    </source>
</evidence>
<dbReference type="AlphaFoldDB" id="A0A9W7XKX9"/>
<accession>A0A9W7XKX9</accession>
<dbReference type="InterPro" id="IPR001254">
    <property type="entry name" value="Trypsin_dom"/>
</dbReference>
<feature type="region of interest" description="Disordered" evidence="1">
    <location>
        <begin position="305"/>
        <end position="444"/>
    </location>
</feature>
<keyword evidence="6" id="KW-1185">Reference proteome</keyword>
<organism evidence="5 6">
    <name type="scientific">Coemansia asiatica</name>
    <dbReference type="NCBI Taxonomy" id="1052880"/>
    <lineage>
        <taxon>Eukaryota</taxon>
        <taxon>Fungi</taxon>
        <taxon>Fungi incertae sedis</taxon>
        <taxon>Zoopagomycota</taxon>
        <taxon>Kickxellomycotina</taxon>
        <taxon>Kickxellomycetes</taxon>
        <taxon>Kickxellales</taxon>
        <taxon>Kickxellaceae</taxon>
        <taxon>Coemansia</taxon>
    </lineage>
</organism>
<evidence type="ECO:0000256" key="2">
    <source>
        <dbReference type="SAM" id="Phobius"/>
    </source>
</evidence>
<dbReference type="SUPFAM" id="SSF50494">
    <property type="entry name" value="Trypsin-like serine proteases"/>
    <property type="match status" value="1"/>
</dbReference>
<dbReference type="GO" id="GO:0006508">
    <property type="term" value="P:proteolysis"/>
    <property type="evidence" value="ECO:0007669"/>
    <property type="project" value="InterPro"/>
</dbReference>